<accession>A0A8D8AE85</accession>
<name>A0A8D8AE85_CULPI</name>
<dbReference type="EMBL" id="HBUE01025519">
    <property type="protein sequence ID" value="CAG6454236.1"/>
    <property type="molecule type" value="Transcribed_RNA"/>
</dbReference>
<dbReference type="AlphaFoldDB" id="A0A8D8AE85"/>
<organism evidence="2">
    <name type="scientific">Culex pipiens</name>
    <name type="common">House mosquito</name>
    <dbReference type="NCBI Taxonomy" id="7175"/>
    <lineage>
        <taxon>Eukaryota</taxon>
        <taxon>Metazoa</taxon>
        <taxon>Ecdysozoa</taxon>
        <taxon>Arthropoda</taxon>
        <taxon>Hexapoda</taxon>
        <taxon>Insecta</taxon>
        <taxon>Pterygota</taxon>
        <taxon>Neoptera</taxon>
        <taxon>Endopterygota</taxon>
        <taxon>Diptera</taxon>
        <taxon>Nematocera</taxon>
        <taxon>Culicoidea</taxon>
        <taxon>Culicidae</taxon>
        <taxon>Culicinae</taxon>
        <taxon>Culicini</taxon>
        <taxon>Culex</taxon>
        <taxon>Culex</taxon>
    </lineage>
</organism>
<dbReference type="EMBL" id="HBUE01025521">
    <property type="protein sequence ID" value="CAG6454240.1"/>
    <property type="molecule type" value="Transcribed_RNA"/>
</dbReference>
<evidence type="ECO:0000313" key="2">
    <source>
        <dbReference type="EMBL" id="CAG6454234.1"/>
    </source>
</evidence>
<proteinExistence type="predicted"/>
<sequence>MGILICLSSHDPGLLGEFISTGVTISWTVAHALLHCDYLLGFVLPCKFDLGHCRHVVRRTPEEGRRGRGRRGRSASGSGRSGRSETGQTRGPRSGGGGRGRRNRCD</sequence>
<protein>
    <submittedName>
        <fullName evidence="2">(northern house mosquito) hypothetical protein</fullName>
    </submittedName>
</protein>
<reference evidence="2" key="1">
    <citation type="submission" date="2021-05" db="EMBL/GenBank/DDBJ databases">
        <authorList>
            <person name="Alioto T."/>
            <person name="Alioto T."/>
            <person name="Gomez Garrido J."/>
        </authorList>
    </citation>
    <scope>NUCLEOTIDE SEQUENCE</scope>
</reference>
<feature type="region of interest" description="Disordered" evidence="1">
    <location>
        <begin position="59"/>
        <end position="106"/>
    </location>
</feature>
<evidence type="ECO:0000256" key="1">
    <source>
        <dbReference type="SAM" id="MobiDB-lite"/>
    </source>
</evidence>
<dbReference type="EMBL" id="HBUE01025518">
    <property type="protein sequence ID" value="CAG6454234.1"/>
    <property type="molecule type" value="Transcribed_RNA"/>
</dbReference>
<dbReference type="EMBL" id="HBUE01025520">
    <property type="protein sequence ID" value="CAG6454238.1"/>
    <property type="molecule type" value="Transcribed_RNA"/>
</dbReference>